<dbReference type="EMBL" id="UYYG01000546">
    <property type="protein sequence ID" value="VDN54298.1"/>
    <property type="molecule type" value="Genomic_DNA"/>
</dbReference>
<protein>
    <submittedName>
        <fullName evidence="1 4">Uncharacterized protein</fullName>
    </submittedName>
</protein>
<dbReference type="WBParaSite" id="DME_0001087801-mRNA-1">
    <property type="protein sequence ID" value="DME_0001087801-mRNA-1"/>
    <property type="gene ID" value="DME_0001087801"/>
</dbReference>
<proteinExistence type="predicted"/>
<reference evidence="4" key="1">
    <citation type="submission" date="2017-02" db="UniProtKB">
        <authorList>
            <consortium name="WormBaseParasite"/>
        </authorList>
    </citation>
    <scope>IDENTIFICATION</scope>
</reference>
<dbReference type="Proteomes" id="UP000274756">
    <property type="component" value="Unassembled WGS sequence"/>
</dbReference>
<dbReference type="AlphaFoldDB" id="A0A0N4US46"/>
<organism evidence="2 4">
    <name type="scientific">Dracunculus medinensis</name>
    <name type="common">Guinea worm</name>
    <dbReference type="NCBI Taxonomy" id="318479"/>
    <lineage>
        <taxon>Eukaryota</taxon>
        <taxon>Metazoa</taxon>
        <taxon>Ecdysozoa</taxon>
        <taxon>Nematoda</taxon>
        <taxon>Chromadorea</taxon>
        <taxon>Rhabditida</taxon>
        <taxon>Spirurina</taxon>
        <taxon>Dracunculoidea</taxon>
        <taxon>Dracunculidae</taxon>
        <taxon>Dracunculus</taxon>
    </lineage>
</organism>
<evidence type="ECO:0000313" key="1">
    <source>
        <dbReference type="EMBL" id="VDN54298.1"/>
    </source>
</evidence>
<evidence type="ECO:0000313" key="4">
    <source>
        <dbReference type="WBParaSite" id="DME_0001087801-mRNA-1"/>
    </source>
</evidence>
<evidence type="ECO:0000313" key="2">
    <source>
        <dbReference type="Proteomes" id="UP000038040"/>
    </source>
</evidence>
<dbReference type="Proteomes" id="UP000038040">
    <property type="component" value="Unplaced"/>
</dbReference>
<evidence type="ECO:0000313" key="3">
    <source>
        <dbReference type="Proteomes" id="UP000274756"/>
    </source>
</evidence>
<reference evidence="1 3" key="2">
    <citation type="submission" date="2018-11" db="EMBL/GenBank/DDBJ databases">
        <authorList>
            <consortium name="Pathogen Informatics"/>
        </authorList>
    </citation>
    <scope>NUCLEOTIDE SEQUENCE [LARGE SCALE GENOMIC DNA]</scope>
</reference>
<accession>A0A0N4US46</accession>
<keyword evidence="3" id="KW-1185">Reference proteome</keyword>
<gene>
    <name evidence="1" type="ORF">DME_LOCUS4271</name>
</gene>
<name>A0A0N4US46_DRAME</name>
<sequence length="113" mass="13316">MKQLKNDGILENLRPDYKADILTKRLNNFKMNTLPMLKDLDDQEKLKVIRIKKIFFKGVSEEIAPCSTSKISAKFQCFRIFLHKFHFWKDDNAEMEKILQEINAAIDEIIPKS</sequence>